<dbReference type="InterPro" id="IPR011078">
    <property type="entry name" value="PyrdxlP_homeostasis"/>
</dbReference>
<organism evidence="5 6">
    <name type="scientific">Babjeviella inositovora NRRL Y-12698</name>
    <dbReference type="NCBI Taxonomy" id="984486"/>
    <lineage>
        <taxon>Eukaryota</taxon>
        <taxon>Fungi</taxon>
        <taxon>Dikarya</taxon>
        <taxon>Ascomycota</taxon>
        <taxon>Saccharomycotina</taxon>
        <taxon>Pichiomycetes</taxon>
        <taxon>Serinales incertae sedis</taxon>
        <taxon>Babjeviella</taxon>
    </lineage>
</organism>
<evidence type="ECO:0000313" key="5">
    <source>
        <dbReference type="EMBL" id="ODQ82806.1"/>
    </source>
</evidence>
<dbReference type="Gene3D" id="3.20.20.10">
    <property type="entry name" value="Alanine racemase"/>
    <property type="match status" value="1"/>
</dbReference>
<keyword evidence="1 2" id="KW-0663">Pyridoxal phosphate</keyword>
<dbReference type="STRING" id="984486.A0A1E3QYU4"/>
<comment type="function">
    <text evidence="2">Pyridoxal 5'-phosphate (PLP)-binding protein, which may be involved in intracellular homeostatic regulation of pyridoxal 5'-phosphate (PLP), the active form of vitamin B6.</text>
</comment>
<evidence type="ECO:0000256" key="2">
    <source>
        <dbReference type="HAMAP-Rule" id="MF_03225"/>
    </source>
</evidence>
<sequence>MALYDHGVRHFGENYVQELLEKSAALPKDIQWHFIGSLQTNKCKDLAGKVHNLFALETLDSLKKAKKLEEFRSENEFPKISIFLQINTSGEENKSGFDPVNGYAEILEVAQYIQSCSKLQLRGLMTIGSVLQSKSGEENLDFRALVALSKKLEAALGLGEALELSMGMSSDFEEAIRQGATNVRVGSDIFGSRPPRN</sequence>
<evidence type="ECO:0000256" key="3">
    <source>
        <dbReference type="RuleBase" id="RU004514"/>
    </source>
</evidence>
<dbReference type="PANTHER" id="PTHR10146:SF14">
    <property type="entry name" value="PYRIDOXAL PHOSPHATE HOMEOSTASIS PROTEIN"/>
    <property type="match status" value="1"/>
</dbReference>
<dbReference type="PIRSF" id="PIRSF004848">
    <property type="entry name" value="YBL036c_PLPDEIII"/>
    <property type="match status" value="1"/>
</dbReference>
<proteinExistence type="inferred from homology"/>
<dbReference type="NCBIfam" id="TIGR00044">
    <property type="entry name" value="YggS family pyridoxal phosphate-dependent enzyme"/>
    <property type="match status" value="1"/>
</dbReference>
<comment type="similarity">
    <text evidence="2 3">Belongs to the pyridoxal phosphate-binding protein YggS/PROSC family.</text>
</comment>
<dbReference type="AlphaFoldDB" id="A0A1E3QYU4"/>
<keyword evidence="6" id="KW-1185">Reference proteome</keyword>
<dbReference type="InterPro" id="IPR029066">
    <property type="entry name" value="PLP-binding_barrel"/>
</dbReference>
<accession>A0A1E3QYU4</accession>
<dbReference type="Pfam" id="PF01168">
    <property type="entry name" value="Ala_racemase_N"/>
    <property type="match status" value="1"/>
</dbReference>
<reference evidence="6" key="1">
    <citation type="submission" date="2016-05" db="EMBL/GenBank/DDBJ databases">
        <title>Comparative genomics of biotechnologically important yeasts.</title>
        <authorList>
            <consortium name="DOE Joint Genome Institute"/>
            <person name="Riley R."/>
            <person name="Haridas S."/>
            <person name="Wolfe K.H."/>
            <person name="Lopes M.R."/>
            <person name="Hittinger C.T."/>
            <person name="Goker M."/>
            <person name="Salamov A."/>
            <person name="Wisecaver J."/>
            <person name="Long T.M."/>
            <person name="Aerts A.L."/>
            <person name="Barry K."/>
            <person name="Choi C."/>
            <person name="Clum A."/>
            <person name="Coughlan A.Y."/>
            <person name="Deshpande S."/>
            <person name="Douglass A.P."/>
            <person name="Hanson S.J."/>
            <person name="Klenk H.-P."/>
            <person name="Labutti K."/>
            <person name="Lapidus A."/>
            <person name="Lindquist E."/>
            <person name="Lipzen A."/>
            <person name="Meier-Kolthoff J.P."/>
            <person name="Ohm R.A."/>
            <person name="Otillar R.P."/>
            <person name="Pangilinan J."/>
            <person name="Peng Y."/>
            <person name="Rokas A."/>
            <person name="Rosa C.A."/>
            <person name="Scheuner C."/>
            <person name="Sibirny A.A."/>
            <person name="Slot J.C."/>
            <person name="Stielow J.B."/>
            <person name="Sun H."/>
            <person name="Kurtzman C.P."/>
            <person name="Blackwell M."/>
            <person name="Grigoriev I.V."/>
            <person name="Jeffries T.W."/>
        </authorList>
    </citation>
    <scope>NUCLEOTIDE SEQUENCE [LARGE SCALE GENOMIC DNA]</scope>
    <source>
        <strain evidence="6">NRRL Y-12698</strain>
    </source>
</reference>
<dbReference type="PANTHER" id="PTHR10146">
    <property type="entry name" value="PROLINE SYNTHETASE CO-TRANSCRIBED BACTERIAL HOMOLOG PROTEIN"/>
    <property type="match status" value="1"/>
</dbReference>
<evidence type="ECO:0000256" key="1">
    <source>
        <dbReference type="ARBA" id="ARBA00022898"/>
    </source>
</evidence>
<dbReference type="GeneID" id="30145436"/>
<dbReference type="RefSeq" id="XP_018988134.1">
    <property type="nucleotide sequence ID" value="XM_019127583.1"/>
</dbReference>
<dbReference type="InterPro" id="IPR001608">
    <property type="entry name" value="Ala_racemase_N"/>
</dbReference>
<comment type="caution">
    <text evidence="2">Lacks conserved residue(s) required for the propagation of feature annotation.</text>
</comment>
<protein>
    <recommendedName>
        <fullName evidence="2">Pyridoxal phosphate homeostasis protein</fullName>
        <shortName evidence="2">PLP homeostasis protein</shortName>
    </recommendedName>
</protein>
<dbReference type="HAMAP" id="MF_02087">
    <property type="entry name" value="PLP_homeostasis"/>
    <property type="match status" value="1"/>
</dbReference>
<gene>
    <name evidence="5" type="ORF">BABINDRAFT_159308</name>
</gene>
<evidence type="ECO:0000259" key="4">
    <source>
        <dbReference type="Pfam" id="PF01168"/>
    </source>
</evidence>
<dbReference type="Proteomes" id="UP000094336">
    <property type="component" value="Unassembled WGS sequence"/>
</dbReference>
<dbReference type="EMBL" id="KV454426">
    <property type="protein sequence ID" value="ODQ82806.1"/>
    <property type="molecule type" value="Genomic_DNA"/>
</dbReference>
<feature type="domain" description="Alanine racemase N-terminal" evidence="4">
    <location>
        <begin position="2"/>
        <end position="194"/>
    </location>
</feature>
<evidence type="ECO:0000313" key="6">
    <source>
        <dbReference type="Proteomes" id="UP000094336"/>
    </source>
</evidence>
<name>A0A1E3QYU4_9ASCO</name>
<dbReference type="PROSITE" id="PS01211">
    <property type="entry name" value="UPF0001"/>
    <property type="match status" value="1"/>
</dbReference>
<dbReference type="SUPFAM" id="SSF51419">
    <property type="entry name" value="PLP-binding barrel"/>
    <property type="match status" value="1"/>
</dbReference>
<dbReference type="OrthoDB" id="10264196at2759"/>
<dbReference type="GO" id="GO:0030170">
    <property type="term" value="F:pyridoxal phosphate binding"/>
    <property type="evidence" value="ECO:0007669"/>
    <property type="project" value="UniProtKB-UniRule"/>
</dbReference>